<dbReference type="EMBL" id="JAHYIQ010000023">
    <property type="protein sequence ID" value="KAK1122364.1"/>
    <property type="molecule type" value="Genomic_DNA"/>
</dbReference>
<sequence length="122" mass="14176">MRRCGVTKVLPSLANNNGNRHVCLHFQMEFQSLHDRVGRLPGVALDGRVFRIQTREIEIPRLDTLRSLIAAPPSSQLYPSIPSHDIQHQLKRRLRLFLQRYNASHLQPIRDPRTPHEKHHDG</sequence>
<keyword evidence="2" id="KW-1185">Reference proteome</keyword>
<dbReference type="AlphaFoldDB" id="A0AA40FP58"/>
<name>A0AA40FP58_9HYME</name>
<dbReference type="Proteomes" id="UP001177670">
    <property type="component" value="Unassembled WGS sequence"/>
</dbReference>
<accession>A0AA40FP58</accession>
<gene>
    <name evidence="1" type="ORF">K0M31_009586</name>
</gene>
<reference evidence="1" key="1">
    <citation type="submission" date="2021-10" db="EMBL/GenBank/DDBJ databases">
        <title>Melipona bicolor Genome sequencing and assembly.</title>
        <authorList>
            <person name="Araujo N.S."/>
            <person name="Arias M.C."/>
        </authorList>
    </citation>
    <scope>NUCLEOTIDE SEQUENCE</scope>
    <source>
        <strain evidence="1">USP_2M_L1-L4_2017</strain>
        <tissue evidence="1">Whole body</tissue>
    </source>
</reference>
<organism evidence="1 2">
    <name type="scientific">Melipona bicolor</name>
    <dbReference type="NCBI Taxonomy" id="60889"/>
    <lineage>
        <taxon>Eukaryota</taxon>
        <taxon>Metazoa</taxon>
        <taxon>Ecdysozoa</taxon>
        <taxon>Arthropoda</taxon>
        <taxon>Hexapoda</taxon>
        <taxon>Insecta</taxon>
        <taxon>Pterygota</taxon>
        <taxon>Neoptera</taxon>
        <taxon>Endopterygota</taxon>
        <taxon>Hymenoptera</taxon>
        <taxon>Apocrita</taxon>
        <taxon>Aculeata</taxon>
        <taxon>Apoidea</taxon>
        <taxon>Anthophila</taxon>
        <taxon>Apidae</taxon>
        <taxon>Melipona</taxon>
    </lineage>
</organism>
<protein>
    <submittedName>
        <fullName evidence="1">Uncharacterized protein</fullName>
    </submittedName>
</protein>
<proteinExistence type="predicted"/>
<evidence type="ECO:0000313" key="2">
    <source>
        <dbReference type="Proteomes" id="UP001177670"/>
    </source>
</evidence>
<evidence type="ECO:0000313" key="1">
    <source>
        <dbReference type="EMBL" id="KAK1122364.1"/>
    </source>
</evidence>
<comment type="caution">
    <text evidence="1">The sequence shown here is derived from an EMBL/GenBank/DDBJ whole genome shotgun (WGS) entry which is preliminary data.</text>
</comment>